<name>A0A484HM40_9BACT</name>
<sequence>MLTDRVKKRLSRISGAHVRFDEPMSRHTSLGIGGPAEARATPESLKDLESILRMASGEGIPWMVIGGGTNLLVSDRGLPGLCISLENCLTRVWEKASDGPETVVGAMAGARLSTAFAFAAKRGLSGMNFALGIPGSVGGAAMVNAGSSHGSMEDVLEAATVLFPDGRKEKMSREAFRAFREKEGGRFPAGAIVSEVFFRLGVSEPGRVQKEGRMILSARNKTQPGGKSAGCFFKNPEKGRPAGMLLDMAGLKGKRIGGARISEVHANFILNVGNASAKDVLDLMNMARETVYEKFNVRLDPEVKIVGVCPGLERAL</sequence>
<dbReference type="GO" id="GO:0051301">
    <property type="term" value="P:cell division"/>
    <property type="evidence" value="ECO:0007669"/>
    <property type="project" value="UniProtKB-KW"/>
</dbReference>
<dbReference type="GO" id="GO:0009252">
    <property type="term" value="P:peptidoglycan biosynthetic process"/>
    <property type="evidence" value="ECO:0007669"/>
    <property type="project" value="UniProtKB-UniRule"/>
</dbReference>
<comment type="function">
    <text evidence="2 19">Cell wall formation.</text>
</comment>
<evidence type="ECO:0000256" key="3">
    <source>
        <dbReference type="ARBA" id="ARBA00004496"/>
    </source>
</evidence>
<dbReference type="GO" id="GO:0008762">
    <property type="term" value="F:UDP-N-acetylmuramate dehydrogenase activity"/>
    <property type="evidence" value="ECO:0007669"/>
    <property type="project" value="UniProtKB-UniRule"/>
</dbReference>
<evidence type="ECO:0000256" key="4">
    <source>
        <dbReference type="ARBA" id="ARBA00004752"/>
    </source>
</evidence>
<feature type="domain" description="FAD-binding PCMH-type" evidence="20">
    <location>
        <begin position="32"/>
        <end position="203"/>
    </location>
</feature>
<comment type="cofactor">
    <cofactor evidence="1 19">
        <name>FAD</name>
        <dbReference type="ChEBI" id="CHEBI:57692"/>
    </cofactor>
</comment>
<evidence type="ECO:0000256" key="11">
    <source>
        <dbReference type="ARBA" id="ARBA00022857"/>
    </source>
</evidence>
<dbReference type="Pfam" id="PF02873">
    <property type="entry name" value="MurB_C"/>
    <property type="match status" value="1"/>
</dbReference>
<dbReference type="Gene3D" id="3.30.465.10">
    <property type="match status" value="1"/>
</dbReference>
<gene>
    <name evidence="19 21" type="primary">murB</name>
    <name evidence="21" type="ORF">EPICR_70132</name>
</gene>
<dbReference type="InterPro" id="IPR016169">
    <property type="entry name" value="FAD-bd_PCMH_sub2"/>
</dbReference>
<accession>A0A484HM40</accession>
<feature type="active site" description="Proton donor" evidence="19">
    <location>
        <position position="231"/>
    </location>
</feature>
<protein>
    <recommendedName>
        <fullName evidence="6 19">UDP-N-acetylenolpyruvoylglucosamine reductase</fullName>
        <ecNumber evidence="5 19">1.3.1.98</ecNumber>
    </recommendedName>
    <alternativeName>
        <fullName evidence="17 19">UDP-N-acetylmuramate dehydrogenase</fullName>
    </alternativeName>
</protein>
<dbReference type="AlphaFoldDB" id="A0A484HM40"/>
<evidence type="ECO:0000256" key="18">
    <source>
        <dbReference type="ARBA" id="ARBA00048914"/>
    </source>
</evidence>
<dbReference type="Gene3D" id="3.30.43.10">
    <property type="entry name" value="Uridine Diphospho-n-acetylenolpyruvylglucosamine Reductase, domain 2"/>
    <property type="match status" value="1"/>
</dbReference>
<evidence type="ECO:0000256" key="10">
    <source>
        <dbReference type="ARBA" id="ARBA00022827"/>
    </source>
</evidence>
<dbReference type="EMBL" id="CAACVI010000050">
    <property type="protein sequence ID" value="VEN75290.1"/>
    <property type="molecule type" value="Genomic_DNA"/>
</dbReference>
<dbReference type="GO" id="GO:0005829">
    <property type="term" value="C:cytosol"/>
    <property type="evidence" value="ECO:0007669"/>
    <property type="project" value="TreeGrafter"/>
</dbReference>
<comment type="pathway">
    <text evidence="4 19">Cell wall biogenesis; peptidoglycan biosynthesis.</text>
</comment>
<dbReference type="InterPro" id="IPR006094">
    <property type="entry name" value="Oxid_FAD_bind_N"/>
</dbReference>
<comment type="subcellular location">
    <subcellularLocation>
        <location evidence="3 19">Cytoplasm</location>
    </subcellularLocation>
</comment>
<dbReference type="NCBIfam" id="TIGR00179">
    <property type="entry name" value="murB"/>
    <property type="match status" value="1"/>
</dbReference>
<dbReference type="PANTHER" id="PTHR21071">
    <property type="entry name" value="UDP-N-ACETYLENOLPYRUVOYLGLUCOSAMINE REDUCTASE"/>
    <property type="match status" value="1"/>
</dbReference>
<dbReference type="SUPFAM" id="SSF56194">
    <property type="entry name" value="Uridine diphospho-N-Acetylenolpyruvylglucosamine reductase, MurB, C-terminal domain"/>
    <property type="match status" value="1"/>
</dbReference>
<reference evidence="21" key="1">
    <citation type="submission" date="2019-01" db="EMBL/GenBank/DDBJ databases">
        <authorList>
            <consortium name="Genoscope - CEA"/>
            <person name="William W."/>
        </authorList>
    </citation>
    <scope>NUCLEOTIDE SEQUENCE</scope>
    <source>
        <strain evidence="21">CR-1</strain>
    </source>
</reference>
<dbReference type="InterPro" id="IPR011601">
    <property type="entry name" value="MurB_C"/>
</dbReference>
<dbReference type="SUPFAM" id="SSF56176">
    <property type="entry name" value="FAD-binding/transporter-associated domain-like"/>
    <property type="match status" value="1"/>
</dbReference>
<dbReference type="InterPro" id="IPR016166">
    <property type="entry name" value="FAD-bd_PCMH"/>
</dbReference>
<dbReference type="InterPro" id="IPR036318">
    <property type="entry name" value="FAD-bd_PCMH-like_sf"/>
</dbReference>
<evidence type="ECO:0000256" key="13">
    <source>
        <dbReference type="ARBA" id="ARBA00022984"/>
    </source>
</evidence>
<evidence type="ECO:0000256" key="8">
    <source>
        <dbReference type="ARBA" id="ARBA00022618"/>
    </source>
</evidence>
<keyword evidence="9 19" id="KW-0285">Flavoprotein</keyword>
<keyword evidence="11 19" id="KW-0521">NADP</keyword>
<dbReference type="InterPro" id="IPR003170">
    <property type="entry name" value="MurB"/>
</dbReference>
<evidence type="ECO:0000256" key="15">
    <source>
        <dbReference type="ARBA" id="ARBA00023306"/>
    </source>
</evidence>
<keyword evidence="13 19" id="KW-0573">Peptidoglycan synthesis</keyword>
<evidence type="ECO:0000256" key="9">
    <source>
        <dbReference type="ARBA" id="ARBA00022630"/>
    </source>
</evidence>
<dbReference type="Pfam" id="PF01565">
    <property type="entry name" value="FAD_binding_4"/>
    <property type="match status" value="1"/>
</dbReference>
<keyword evidence="14 19" id="KW-0560">Oxidoreductase</keyword>
<evidence type="ECO:0000259" key="20">
    <source>
        <dbReference type="PROSITE" id="PS51387"/>
    </source>
</evidence>
<keyword evidence="10 19" id="KW-0274">FAD</keyword>
<dbReference type="GO" id="GO:0071949">
    <property type="term" value="F:FAD binding"/>
    <property type="evidence" value="ECO:0007669"/>
    <property type="project" value="InterPro"/>
</dbReference>
<dbReference type="InterPro" id="IPR036635">
    <property type="entry name" value="MurB_C_sf"/>
</dbReference>
<evidence type="ECO:0000313" key="21">
    <source>
        <dbReference type="EMBL" id="VEN75290.1"/>
    </source>
</evidence>
<keyword evidence="12 19" id="KW-0133">Cell shape</keyword>
<dbReference type="InterPro" id="IPR016167">
    <property type="entry name" value="FAD-bd_PCMH_sub1"/>
</dbReference>
<keyword evidence="8 19" id="KW-0132">Cell division</keyword>
<evidence type="ECO:0000256" key="17">
    <source>
        <dbReference type="ARBA" id="ARBA00031026"/>
    </source>
</evidence>
<feature type="active site" evidence="19">
    <location>
        <position position="302"/>
    </location>
</feature>
<dbReference type="PROSITE" id="PS51387">
    <property type="entry name" value="FAD_PCMH"/>
    <property type="match status" value="1"/>
</dbReference>
<proteinExistence type="inferred from homology"/>
<comment type="caution">
    <text evidence="19">Lacks conserved residue(s) required for the propagation of feature annotation.</text>
</comment>
<evidence type="ECO:0000256" key="12">
    <source>
        <dbReference type="ARBA" id="ARBA00022960"/>
    </source>
</evidence>
<evidence type="ECO:0000256" key="16">
    <source>
        <dbReference type="ARBA" id="ARBA00023316"/>
    </source>
</evidence>
<dbReference type="PANTHER" id="PTHR21071:SF4">
    <property type="entry name" value="UDP-N-ACETYLENOLPYRUVOYLGLUCOSAMINE REDUCTASE"/>
    <property type="match status" value="1"/>
</dbReference>
<comment type="similarity">
    <text evidence="19">Belongs to the MurB family.</text>
</comment>
<dbReference type="NCBIfam" id="NF010480">
    <property type="entry name" value="PRK13905.1"/>
    <property type="match status" value="1"/>
</dbReference>
<evidence type="ECO:0000256" key="5">
    <source>
        <dbReference type="ARBA" id="ARBA00012518"/>
    </source>
</evidence>
<evidence type="ECO:0000256" key="6">
    <source>
        <dbReference type="ARBA" id="ARBA00015188"/>
    </source>
</evidence>
<dbReference type="GO" id="GO:0008360">
    <property type="term" value="P:regulation of cell shape"/>
    <property type="evidence" value="ECO:0007669"/>
    <property type="project" value="UniProtKB-KW"/>
</dbReference>
<dbReference type="EC" id="1.3.1.98" evidence="5 19"/>
<evidence type="ECO:0000256" key="7">
    <source>
        <dbReference type="ARBA" id="ARBA00022490"/>
    </source>
</evidence>
<dbReference type="GO" id="GO:0071555">
    <property type="term" value="P:cell wall organization"/>
    <property type="evidence" value="ECO:0007669"/>
    <property type="project" value="UniProtKB-KW"/>
</dbReference>
<evidence type="ECO:0000256" key="14">
    <source>
        <dbReference type="ARBA" id="ARBA00023002"/>
    </source>
</evidence>
<organism evidence="21">
    <name type="scientific">uncultured Desulfobacteraceae bacterium</name>
    <dbReference type="NCBI Taxonomy" id="218296"/>
    <lineage>
        <taxon>Bacteria</taxon>
        <taxon>Pseudomonadati</taxon>
        <taxon>Thermodesulfobacteriota</taxon>
        <taxon>Desulfobacteria</taxon>
        <taxon>Desulfobacterales</taxon>
        <taxon>Desulfobacteraceae</taxon>
        <taxon>environmental samples</taxon>
    </lineage>
</organism>
<keyword evidence="16 19" id="KW-0961">Cell wall biogenesis/degradation</keyword>
<keyword evidence="7 19" id="KW-0963">Cytoplasm</keyword>
<evidence type="ECO:0000256" key="2">
    <source>
        <dbReference type="ARBA" id="ARBA00003921"/>
    </source>
</evidence>
<comment type="catalytic activity">
    <reaction evidence="18 19">
        <text>UDP-N-acetyl-alpha-D-muramate + NADP(+) = UDP-N-acetyl-3-O-(1-carboxyvinyl)-alpha-D-glucosamine + NADPH + H(+)</text>
        <dbReference type="Rhea" id="RHEA:12248"/>
        <dbReference type="ChEBI" id="CHEBI:15378"/>
        <dbReference type="ChEBI" id="CHEBI:57783"/>
        <dbReference type="ChEBI" id="CHEBI:58349"/>
        <dbReference type="ChEBI" id="CHEBI:68483"/>
        <dbReference type="ChEBI" id="CHEBI:70757"/>
        <dbReference type="EC" id="1.3.1.98"/>
    </reaction>
</comment>
<dbReference type="UniPathway" id="UPA00219"/>
<dbReference type="Gene3D" id="3.90.78.10">
    <property type="entry name" value="UDP-N-acetylenolpyruvoylglucosamine reductase, C-terminal domain"/>
    <property type="match status" value="1"/>
</dbReference>
<evidence type="ECO:0000256" key="1">
    <source>
        <dbReference type="ARBA" id="ARBA00001974"/>
    </source>
</evidence>
<evidence type="ECO:0000256" key="19">
    <source>
        <dbReference type="HAMAP-Rule" id="MF_00037"/>
    </source>
</evidence>
<keyword evidence="15 19" id="KW-0131">Cell cycle</keyword>
<dbReference type="HAMAP" id="MF_00037">
    <property type="entry name" value="MurB"/>
    <property type="match status" value="1"/>
</dbReference>